<keyword evidence="4" id="KW-0472">Membrane</keyword>
<keyword evidence="7" id="KW-1185">Reference proteome</keyword>
<dbReference type="EMBL" id="CAWUPB010001195">
    <property type="protein sequence ID" value="CAK7354678.1"/>
    <property type="molecule type" value="Genomic_DNA"/>
</dbReference>
<dbReference type="InterPro" id="IPR011016">
    <property type="entry name" value="Znf_RING-CH"/>
</dbReference>
<feature type="transmembrane region" description="Helical" evidence="4">
    <location>
        <begin position="419"/>
        <end position="436"/>
    </location>
</feature>
<dbReference type="PANTHER" id="PTHR46214:SF12">
    <property type="entry name" value="RING_FYVE_PHD ZINC FINGER SUPERFAMILY PROTEIN"/>
    <property type="match status" value="1"/>
</dbReference>
<evidence type="ECO:0000256" key="4">
    <source>
        <dbReference type="SAM" id="Phobius"/>
    </source>
</evidence>
<gene>
    <name evidence="6" type="ORF">DCAF_LOCUS25284</name>
</gene>
<proteinExistence type="predicted"/>
<keyword evidence="3" id="KW-0862">Zinc</keyword>
<dbReference type="AlphaFoldDB" id="A0AAV1SM02"/>
<keyword evidence="4" id="KW-1133">Transmembrane helix</keyword>
<comment type="caution">
    <text evidence="6">The sequence shown here is derived from an EMBL/GenBank/DDBJ whole genome shotgun (WGS) entry which is preliminary data.</text>
</comment>
<keyword evidence="1" id="KW-0479">Metal-binding</keyword>
<dbReference type="SUPFAM" id="SSF57850">
    <property type="entry name" value="RING/U-box"/>
    <property type="match status" value="1"/>
</dbReference>
<dbReference type="Proteomes" id="UP001314170">
    <property type="component" value="Unassembled WGS sequence"/>
</dbReference>
<evidence type="ECO:0000313" key="7">
    <source>
        <dbReference type="Proteomes" id="UP001314170"/>
    </source>
</evidence>
<sequence length="444" mass="48575">MCALPEIYVGIGINGCGSVRIGLIRLVQSYYAVSSYTLWLNLEHSDKEKGSLHCLQWKFALEKLVMDMSKDKPQVSVMGKENYSQPISVAVRNNGHSRSESEDSGTDSRCSLDAGRATCRVCHCAESDKRGDVALGFLGIVPPLQEARKSNGAVKPESKEVPLDAEADQFHSKNTGRESGLVEFISPEGEVFICNTDTDLELGLCHQQDLLIELGCSCKNDLALVHYACALKWFVNHGSTVCEICGHAAINIRTSDLKKVMDALKDYEALRERTATGDPNPAQVQTSAGVDPDAVAAVRRQRLSEISLWFSPHNHNSNNYNNNSAAVSQVVSEQPLNTVTEDVVPAENLATKWAVEGTGILLATGLLTVTLAWLIAPRVGKKTAKSGLHILLGGICALTVVVFFRFIVLTRIKYGPARYWAILFVFWFLVFGIWASRTHGAHTT</sequence>
<dbReference type="SMART" id="SM00744">
    <property type="entry name" value="RINGv"/>
    <property type="match status" value="1"/>
</dbReference>
<evidence type="ECO:0000256" key="3">
    <source>
        <dbReference type="ARBA" id="ARBA00022833"/>
    </source>
</evidence>
<protein>
    <recommendedName>
        <fullName evidence="5">RING-CH-type domain-containing protein</fullName>
    </recommendedName>
</protein>
<keyword evidence="4" id="KW-0812">Transmembrane</keyword>
<name>A0AAV1SM02_9ROSI</name>
<dbReference type="Pfam" id="PF12906">
    <property type="entry name" value="RINGv"/>
    <property type="match status" value="1"/>
</dbReference>
<organism evidence="6 7">
    <name type="scientific">Dovyalis caffra</name>
    <dbReference type="NCBI Taxonomy" id="77055"/>
    <lineage>
        <taxon>Eukaryota</taxon>
        <taxon>Viridiplantae</taxon>
        <taxon>Streptophyta</taxon>
        <taxon>Embryophyta</taxon>
        <taxon>Tracheophyta</taxon>
        <taxon>Spermatophyta</taxon>
        <taxon>Magnoliopsida</taxon>
        <taxon>eudicotyledons</taxon>
        <taxon>Gunneridae</taxon>
        <taxon>Pentapetalae</taxon>
        <taxon>rosids</taxon>
        <taxon>fabids</taxon>
        <taxon>Malpighiales</taxon>
        <taxon>Salicaceae</taxon>
        <taxon>Flacourtieae</taxon>
        <taxon>Dovyalis</taxon>
    </lineage>
</organism>
<feature type="domain" description="RING-CH-type" evidence="5">
    <location>
        <begin position="183"/>
        <end position="252"/>
    </location>
</feature>
<evidence type="ECO:0000259" key="5">
    <source>
        <dbReference type="PROSITE" id="PS51292"/>
    </source>
</evidence>
<dbReference type="InterPro" id="IPR013083">
    <property type="entry name" value="Znf_RING/FYVE/PHD"/>
</dbReference>
<keyword evidence="2" id="KW-0863">Zinc-finger</keyword>
<evidence type="ECO:0000313" key="6">
    <source>
        <dbReference type="EMBL" id="CAK7354678.1"/>
    </source>
</evidence>
<dbReference type="PANTHER" id="PTHR46214">
    <property type="entry name" value="ZINC FINGER, RING-CH-TYPE"/>
    <property type="match status" value="1"/>
</dbReference>
<evidence type="ECO:0000256" key="2">
    <source>
        <dbReference type="ARBA" id="ARBA00022771"/>
    </source>
</evidence>
<feature type="transmembrane region" description="Helical" evidence="4">
    <location>
        <begin position="388"/>
        <end position="407"/>
    </location>
</feature>
<dbReference type="PROSITE" id="PS51292">
    <property type="entry name" value="ZF_RING_CH"/>
    <property type="match status" value="1"/>
</dbReference>
<dbReference type="GO" id="GO:0008270">
    <property type="term" value="F:zinc ion binding"/>
    <property type="evidence" value="ECO:0007669"/>
    <property type="project" value="UniProtKB-KW"/>
</dbReference>
<evidence type="ECO:0000256" key="1">
    <source>
        <dbReference type="ARBA" id="ARBA00022723"/>
    </source>
</evidence>
<feature type="transmembrane region" description="Helical" evidence="4">
    <location>
        <begin position="353"/>
        <end position="376"/>
    </location>
</feature>
<reference evidence="6 7" key="1">
    <citation type="submission" date="2024-01" db="EMBL/GenBank/DDBJ databases">
        <authorList>
            <person name="Waweru B."/>
        </authorList>
    </citation>
    <scope>NUCLEOTIDE SEQUENCE [LARGE SCALE GENOMIC DNA]</scope>
</reference>
<dbReference type="Gene3D" id="3.30.40.10">
    <property type="entry name" value="Zinc/RING finger domain, C3HC4 (zinc finger)"/>
    <property type="match status" value="1"/>
</dbReference>
<accession>A0AAV1SM02</accession>